<name>A0A1F5DMB0_9BACT</name>
<dbReference type="EMBL" id="MEZT01000023">
    <property type="protein sequence ID" value="OGD56283.1"/>
    <property type="molecule type" value="Genomic_DNA"/>
</dbReference>
<proteinExistence type="predicted"/>
<evidence type="ECO:0000313" key="1">
    <source>
        <dbReference type="EMBL" id="OGD56283.1"/>
    </source>
</evidence>
<sequence>MSGALCNHQKECIDFKPRSPKPLSIERNLAKQEEERLKLPCFYNYEGKCICSKSSHHRQPVE</sequence>
<protein>
    <submittedName>
        <fullName evidence="1">Uncharacterized protein</fullName>
    </submittedName>
</protein>
<evidence type="ECO:0000313" key="2">
    <source>
        <dbReference type="Proteomes" id="UP000178764"/>
    </source>
</evidence>
<accession>A0A1F5DMB0</accession>
<comment type="caution">
    <text evidence="1">The sequence shown here is derived from an EMBL/GenBank/DDBJ whole genome shotgun (WGS) entry which is preliminary data.</text>
</comment>
<gene>
    <name evidence="1" type="ORF">A2V71_04070</name>
</gene>
<dbReference type="Proteomes" id="UP000178764">
    <property type="component" value="Unassembled WGS sequence"/>
</dbReference>
<dbReference type="AlphaFoldDB" id="A0A1F5DMB0"/>
<reference evidence="1 2" key="1">
    <citation type="journal article" date="2016" name="Nat. Commun.">
        <title>Thousands of microbial genomes shed light on interconnected biogeochemical processes in an aquifer system.</title>
        <authorList>
            <person name="Anantharaman K."/>
            <person name="Brown C.T."/>
            <person name="Hug L.A."/>
            <person name="Sharon I."/>
            <person name="Castelle C.J."/>
            <person name="Probst A.J."/>
            <person name="Thomas B.C."/>
            <person name="Singh A."/>
            <person name="Wilkins M.J."/>
            <person name="Karaoz U."/>
            <person name="Brodie E.L."/>
            <person name="Williams K.H."/>
            <person name="Hubbard S.S."/>
            <person name="Banfield J.F."/>
        </authorList>
    </citation>
    <scope>NUCLEOTIDE SEQUENCE [LARGE SCALE GENOMIC DNA]</scope>
</reference>
<organism evidence="1 2">
    <name type="scientific">Candidatus Berkelbacteria bacterium RBG_13_40_8</name>
    <dbReference type="NCBI Taxonomy" id="1797467"/>
    <lineage>
        <taxon>Bacteria</taxon>
        <taxon>Candidatus Berkelbacteria</taxon>
    </lineage>
</organism>